<comment type="pathway">
    <text evidence="1">Quinol/quinone metabolism; menaquinone biosynthesis.</text>
</comment>
<reference evidence="4 5" key="1">
    <citation type="submission" date="2021-06" db="EMBL/GenBank/DDBJ databases">
        <title>Bacillus sp. RD4P76, an endophyte from a halophyte.</title>
        <authorList>
            <person name="Sun J.-Q."/>
        </authorList>
    </citation>
    <scope>NUCLEOTIDE SEQUENCE [LARGE SCALE GENOMIC DNA]</scope>
    <source>
        <strain evidence="4 5">JCM 17098</strain>
    </source>
</reference>
<dbReference type="RefSeq" id="WP_088073542.1">
    <property type="nucleotide sequence ID" value="NZ_JAHQCR010000012.1"/>
</dbReference>
<evidence type="ECO:0000313" key="4">
    <source>
        <dbReference type="EMBL" id="MBU9720087.1"/>
    </source>
</evidence>
<comment type="similarity">
    <text evidence="1">Belongs to the PNP/UDP phosphorylase family. Futalosine hydrolase subfamily.</text>
</comment>
<keyword evidence="1 4" id="KW-0378">Hydrolase</keyword>
<keyword evidence="4" id="KW-0326">Glycosidase</keyword>
<dbReference type="SUPFAM" id="SSF53167">
    <property type="entry name" value="Purine and uridine phosphorylases"/>
    <property type="match status" value="1"/>
</dbReference>
<dbReference type="InterPro" id="IPR035994">
    <property type="entry name" value="Nucleoside_phosphorylase_sf"/>
</dbReference>
<comment type="function">
    <text evidence="1">Catalyzes the hydrolysis of futalosine (FL) to dehypoxanthine futalosine (DHFL) and hypoxanthine, a step in the biosynthesis of menaquinone (MK, vitamin K2).</text>
</comment>
<evidence type="ECO:0000256" key="1">
    <source>
        <dbReference type="HAMAP-Rule" id="MF_00991"/>
    </source>
</evidence>
<dbReference type="Pfam" id="PF01048">
    <property type="entry name" value="PNP_UDP_1"/>
    <property type="match status" value="1"/>
</dbReference>
<organism evidence="4 5">
    <name type="scientific">Evansella alkalicola</name>
    <dbReference type="NCBI Taxonomy" id="745819"/>
    <lineage>
        <taxon>Bacteria</taxon>
        <taxon>Bacillati</taxon>
        <taxon>Bacillota</taxon>
        <taxon>Bacilli</taxon>
        <taxon>Bacillales</taxon>
        <taxon>Bacillaceae</taxon>
        <taxon>Evansella</taxon>
    </lineage>
</organism>
<dbReference type="HAMAP" id="MF_00991">
    <property type="entry name" value="MqnB"/>
    <property type="match status" value="1"/>
</dbReference>
<comment type="catalytic activity">
    <reaction evidence="1">
        <text>futalosine + H2O = dehypoxanthine futalosine + hypoxanthine</text>
        <dbReference type="Rhea" id="RHEA:25904"/>
        <dbReference type="ChEBI" id="CHEBI:15377"/>
        <dbReference type="ChEBI" id="CHEBI:17368"/>
        <dbReference type="ChEBI" id="CHEBI:58863"/>
        <dbReference type="ChEBI" id="CHEBI:58864"/>
        <dbReference type="EC" id="3.2.2.26"/>
    </reaction>
</comment>
<evidence type="ECO:0000313" key="5">
    <source>
        <dbReference type="Proteomes" id="UP000790580"/>
    </source>
</evidence>
<keyword evidence="1" id="KW-0474">Menaquinone biosynthesis</keyword>
<accession>A0ABS6JS35</accession>
<dbReference type="EMBL" id="JAHQCR010000012">
    <property type="protein sequence ID" value="MBU9720087.1"/>
    <property type="molecule type" value="Genomic_DNA"/>
</dbReference>
<evidence type="ECO:0000256" key="2">
    <source>
        <dbReference type="NCBIfam" id="TIGR03664"/>
    </source>
</evidence>
<dbReference type="NCBIfam" id="NF006087">
    <property type="entry name" value="PRK08236.1"/>
    <property type="match status" value="1"/>
</dbReference>
<evidence type="ECO:0000259" key="3">
    <source>
        <dbReference type="Pfam" id="PF01048"/>
    </source>
</evidence>
<dbReference type="InterPro" id="IPR000845">
    <property type="entry name" value="Nucleoside_phosphorylase_d"/>
</dbReference>
<dbReference type="PANTHER" id="PTHR46832">
    <property type="entry name" value="5'-METHYLTHIOADENOSINE/S-ADENOSYLHOMOCYSTEINE NUCLEOSIDASE"/>
    <property type="match status" value="1"/>
</dbReference>
<keyword evidence="5" id="KW-1185">Reference proteome</keyword>
<dbReference type="GO" id="GO:0016798">
    <property type="term" value="F:hydrolase activity, acting on glycosyl bonds"/>
    <property type="evidence" value="ECO:0007669"/>
    <property type="project" value="UniProtKB-KW"/>
</dbReference>
<name>A0ABS6JS35_9BACI</name>
<sequence>MVNFSTSGQSNHHNPQRNKKILIMTAVSAEQNAVMKGLQDDSRFESALAGVGPVEAAINTTKALMQTSYDLVICAGIAGGFEGKAPLESIVIADKIIAADLGAETSEKFLSIEELGFGFSQIEPATEYIPNIVQALESKEVHTTSGAILTLSTVTGTEQTATDLLSRIPTACAEAMEGFGVASAAKNFGIPCLEIRAISNAVGPRDRESWRIKEAFATLEKTFSALKEVL</sequence>
<dbReference type="EC" id="3.2.2.26" evidence="1 2"/>
<gene>
    <name evidence="1" type="primary">mqnB</name>
    <name evidence="4" type="ORF">KS407_01355</name>
</gene>
<dbReference type="PANTHER" id="PTHR46832:SF2">
    <property type="entry name" value="FUTALOSINE HYDROLASE"/>
    <property type="match status" value="1"/>
</dbReference>
<feature type="domain" description="Nucleoside phosphorylase" evidence="3">
    <location>
        <begin position="47"/>
        <end position="224"/>
    </location>
</feature>
<proteinExistence type="inferred from homology"/>
<protein>
    <recommendedName>
        <fullName evidence="1 2">Futalosine hydrolase</fullName>
        <shortName evidence="1">FL hydrolase</shortName>
        <ecNumber evidence="1 2">3.2.2.26</ecNumber>
    </recommendedName>
    <alternativeName>
        <fullName evidence="1">Futalosine nucleosidase</fullName>
    </alternativeName>
    <alternativeName>
        <fullName evidence="1">Menaquinone biosynthetic enzyme MqnB</fullName>
    </alternativeName>
</protein>
<dbReference type="InterPro" id="IPR019963">
    <property type="entry name" value="FL_hydrolase_MqnB"/>
</dbReference>
<comment type="caution">
    <text evidence="4">The sequence shown here is derived from an EMBL/GenBank/DDBJ whole genome shotgun (WGS) entry which is preliminary data.</text>
</comment>
<dbReference type="Gene3D" id="3.40.50.1580">
    <property type="entry name" value="Nucleoside phosphorylase domain"/>
    <property type="match status" value="1"/>
</dbReference>
<dbReference type="NCBIfam" id="TIGR03664">
    <property type="entry name" value="fut_nucase"/>
    <property type="match status" value="1"/>
</dbReference>
<dbReference type="CDD" id="cd17766">
    <property type="entry name" value="futalosine_nucleosidase_MqnB"/>
    <property type="match status" value="1"/>
</dbReference>
<dbReference type="Proteomes" id="UP000790580">
    <property type="component" value="Unassembled WGS sequence"/>
</dbReference>